<evidence type="ECO:0000313" key="10">
    <source>
        <dbReference type="EMBL" id="MCA6062397.1"/>
    </source>
</evidence>
<comment type="caution">
    <text evidence="10">The sequence shown here is derived from an EMBL/GenBank/DDBJ whole genome shotgun (WGS) entry which is preliminary data.</text>
</comment>
<keyword evidence="11" id="KW-1185">Reference proteome</keyword>
<keyword evidence="5" id="KW-0808">Transferase</keyword>
<protein>
    <submittedName>
        <fullName evidence="10">Prenyltransferase</fullName>
    </submittedName>
</protein>
<evidence type="ECO:0000256" key="5">
    <source>
        <dbReference type="ARBA" id="ARBA00022679"/>
    </source>
</evidence>
<feature type="transmembrane region" description="Helical" evidence="9">
    <location>
        <begin position="92"/>
        <end position="112"/>
    </location>
</feature>
<dbReference type="RefSeq" id="WP_225671364.1">
    <property type="nucleotide sequence ID" value="NZ_JAEDAH010000009.1"/>
</dbReference>
<dbReference type="Proteomes" id="UP000714380">
    <property type="component" value="Unassembled WGS sequence"/>
</dbReference>
<accession>A0ABS7ZL02</accession>
<dbReference type="InterPro" id="IPR044878">
    <property type="entry name" value="UbiA_sf"/>
</dbReference>
<dbReference type="Gene3D" id="1.10.357.140">
    <property type="entry name" value="UbiA prenyltransferase"/>
    <property type="match status" value="1"/>
</dbReference>
<dbReference type="PANTHER" id="PTHR13929">
    <property type="entry name" value="1,4-DIHYDROXY-2-NAPHTHOATE OCTAPRENYLTRANSFERASE"/>
    <property type="match status" value="1"/>
</dbReference>
<feature type="transmembrane region" description="Helical" evidence="9">
    <location>
        <begin position="217"/>
        <end position="234"/>
    </location>
</feature>
<comment type="subcellular location">
    <subcellularLocation>
        <location evidence="1">Membrane</location>
        <topology evidence="1">Multi-pass membrane protein</topology>
    </subcellularLocation>
</comment>
<evidence type="ECO:0000256" key="8">
    <source>
        <dbReference type="ARBA" id="ARBA00023136"/>
    </source>
</evidence>
<proteinExistence type="predicted"/>
<keyword evidence="6 9" id="KW-0812">Transmembrane</keyword>
<feature type="transmembrane region" description="Helical" evidence="9">
    <location>
        <begin position="12"/>
        <end position="32"/>
    </location>
</feature>
<dbReference type="EMBL" id="JAEDAH010000009">
    <property type="protein sequence ID" value="MCA6062397.1"/>
    <property type="molecule type" value="Genomic_DNA"/>
</dbReference>
<comment type="pathway">
    <text evidence="2">Quinol/quinone metabolism; menaquinone biosynthesis.</text>
</comment>
<feature type="transmembrane region" description="Helical" evidence="9">
    <location>
        <begin position="38"/>
        <end position="56"/>
    </location>
</feature>
<keyword evidence="4" id="KW-1003">Cell membrane</keyword>
<evidence type="ECO:0000313" key="11">
    <source>
        <dbReference type="Proteomes" id="UP000714380"/>
    </source>
</evidence>
<evidence type="ECO:0000256" key="1">
    <source>
        <dbReference type="ARBA" id="ARBA00004141"/>
    </source>
</evidence>
<feature type="transmembrane region" description="Helical" evidence="9">
    <location>
        <begin position="118"/>
        <end position="134"/>
    </location>
</feature>
<evidence type="ECO:0000256" key="4">
    <source>
        <dbReference type="ARBA" id="ARBA00022475"/>
    </source>
</evidence>
<gene>
    <name evidence="10" type="ORF">I9W95_02135</name>
</gene>
<name>A0ABS7ZL02_9GAMM</name>
<sequence length="294" mass="30652">MHSILQSARGPFLILTPICVLLGVAAALMQGITPDGVSLALIMLGALAAHISVNALNEYLDFRSGLDLTTERTPFSGGSGALPANPAAAQGVLAFGVATLLLCAGIGLWFLWQGMTGLLPLGLAGLIIIVTYTRQINRSPWLCLIAPGFGFGLAMVAGTAYALGGGDSLTLWLAALVPFFLVNNLLLLNQYPDIDADKRVGRNHFPIAYGVARSTQAYLLFVLATAAVIVAGVVSAQFPLWSLLALLPLLLNLVAYKGARTLGQDIGQQPQFMAANVVSSLLTPAVLAGSLFLA</sequence>
<keyword evidence="7 9" id="KW-1133">Transmembrane helix</keyword>
<keyword evidence="3" id="KW-0474">Menaquinone biosynthesis</keyword>
<dbReference type="InterPro" id="IPR000537">
    <property type="entry name" value="UbiA_prenyltransferase"/>
</dbReference>
<keyword evidence="8 9" id="KW-0472">Membrane</keyword>
<evidence type="ECO:0000256" key="3">
    <source>
        <dbReference type="ARBA" id="ARBA00022428"/>
    </source>
</evidence>
<feature type="transmembrane region" description="Helical" evidence="9">
    <location>
        <begin position="271"/>
        <end position="293"/>
    </location>
</feature>
<feature type="transmembrane region" description="Helical" evidence="9">
    <location>
        <begin position="169"/>
        <end position="189"/>
    </location>
</feature>
<dbReference type="InterPro" id="IPR026046">
    <property type="entry name" value="UBIAD1"/>
</dbReference>
<reference evidence="10 11" key="1">
    <citation type="submission" date="2020-12" db="EMBL/GenBank/DDBJ databases">
        <title>Novel Thalassolituus-related marine hydrocarbonoclastic bacteria mediated algae-derived hydrocarbons mineralization in twilight zone of the northern South China Sea.</title>
        <authorList>
            <person name="Dong C."/>
        </authorList>
    </citation>
    <scope>NUCLEOTIDE SEQUENCE [LARGE SCALE GENOMIC DNA]</scope>
    <source>
        <strain evidence="10 11">IMCC1826</strain>
    </source>
</reference>
<dbReference type="PANTHER" id="PTHR13929:SF0">
    <property type="entry name" value="UBIA PRENYLTRANSFERASE DOMAIN-CONTAINING PROTEIN 1"/>
    <property type="match status" value="1"/>
</dbReference>
<dbReference type="CDD" id="cd13962">
    <property type="entry name" value="PT_UbiA_UBIAD1"/>
    <property type="match status" value="1"/>
</dbReference>
<evidence type="ECO:0000256" key="9">
    <source>
        <dbReference type="SAM" id="Phobius"/>
    </source>
</evidence>
<evidence type="ECO:0000256" key="2">
    <source>
        <dbReference type="ARBA" id="ARBA00004863"/>
    </source>
</evidence>
<evidence type="ECO:0000256" key="7">
    <source>
        <dbReference type="ARBA" id="ARBA00022989"/>
    </source>
</evidence>
<organism evidence="10 11">
    <name type="scientific">Thalassolituus marinus</name>
    <dbReference type="NCBI Taxonomy" id="671053"/>
    <lineage>
        <taxon>Bacteria</taxon>
        <taxon>Pseudomonadati</taxon>
        <taxon>Pseudomonadota</taxon>
        <taxon>Gammaproteobacteria</taxon>
        <taxon>Oceanospirillales</taxon>
        <taxon>Oceanospirillaceae</taxon>
        <taxon>Thalassolituus</taxon>
    </lineage>
</organism>
<evidence type="ECO:0000256" key="6">
    <source>
        <dbReference type="ARBA" id="ARBA00022692"/>
    </source>
</evidence>
<feature type="transmembrane region" description="Helical" evidence="9">
    <location>
        <begin position="141"/>
        <end position="163"/>
    </location>
</feature>
<dbReference type="Pfam" id="PF01040">
    <property type="entry name" value="UbiA"/>
    <property type="match status" value="1"/>
</dbReference>